<dbReference type="SUPFAM" id="SSF102198">
    <property type="entry name" value="Putative cyclase"/>
    <property type="match status" value="1"/>
</dbReference>
<dbReference type="EMBL" id="JARJCW010000008">
    <property type="protein sequence ID" value="KAJ7221454.1"/>
    <property type="molecule type" value="Genomic_DNA"/>
</dbReference>
<accession>A0AAD6YK70</accession>
<protein>
    <recommendedName>
        <fullName evidence="4">Cyclase</fullName>
    </recommendedName>
</protein>
<dbReference type="InterPro" id="IPR007325">
    <property type="entry name" value="KFase/CYL"/>
</dbReference>
<comment type="similarity">
    <text evidence="1">Belongs to the Cyclase 1 superfamily.</text>
</comment>
<evidence type="ECO:0000256" key="1">
    <source>
        <dbReference type="ARBA" id="ARBA00007865"/>
    </source>
</evidence>
<dbReference type="PANTHER" id="PTHR34861:SF10">
    <property type="entry name" value="CYCLASE"/>
    <property type="match status" value="1"/>
</dbReference>
<dbReference type="AlphaFoldDB" id="A0AAD6YK70"/>
<evidence type="ECO:0000313" key="3">
    <source>
        <dbReference type="Proteomes" id="UP001219525"/>
    </source>
</evidence>
<dbReference type="Proteomes" id="UP001219525">
    <property type="component" value="Unassembled WGS sequence"/>
</dbReference>
<proteinExistence type="inferred from homology"/>
<dbReference type="Pfam" id="PF04199">
    <property type="entry name" value="Cyclase"/>
    <property type="match status" value="1"/>
</dbReference>
<dbReference type="GO" id="GO:0019441">
    <property type="term" value="P:L-tryptophan catabolic process to kynurenine"/>
    <property type="evidence" value="ECO:0007669"/>
    <property type="project" value="InterPro"/>
</dbReference>
<organism evidence="2 3">
    <name type="scientific">Mycena pura</name>
    <dbReference type="NCBI Taxonomy" id="153505"/>
    <lineage>
        <taxon>Eukaryota</taxon>
        <taxon>Fungi</taxon>
        <taxon>Dikarya</taxon>
        <taxon>Basidiomycota</taxon>
        <taxon>Agaricomycotina</taxon>
        <taxon>Agaricomycetes</taxon>
        <taxon>Agaricomycetidae</taxon>
        <taxon>Agaricales</taxon>
        <taxon>Marasmiineae</taxon>
        <taxon>Mycenaceae</taxon>
        <taxon>Mycena</taxon>
    </lineage>
</organism>
<keyword evidence="3" id="KW-1185">Reference proteome</keyword>
<gene>
    <name evidence="2" type="ORF">GGX14DRAFT_669786</name>
</gene>
<dbReference type="InterPro" id="IPR037175">
    <property type="entry name" value="KFase_sf"/>
</dbReference>
<name>A0AAD6YK70_9AGAR</name>
<evidence type="ECO:0008006" key="4">
    <source>
        <dbReference type="Google" id="ProtNLM"/>
    </source>
</evidence>
<dbReference type="PANTHER" id="PTHR34861">
    <property type="match status" value="1"/>
</dbReference>
<sequence>MALKRLINLAGHLAPAQTAPMISDQKEEDSAQVDWTVAKIPTYDALPAFKNFPGCAWSVWGSEDQLGTVNLLTDKVVKAAASEEIKLGRSVSLNWPLNFPEKPMFDRQTPQIDMKVREPQDLGVRDDEIHINTQSGTQWDGMRHFPLLEHGVFYNKFSSTRSTPLDSLPKGILPLPNPHQIDPAHARIGIQNWATHGICGRGVLLDLVSYQTSLSANKTLPYDPWSSHAITVPELEACAAAQGVKFRRGDILLVRVGFIKKYYDASQPERDGLQGLQGQETFAGIEQSEDMKRFLWNNHFAAIASDQPALERWPPPEGTLHLHQTILGLWGMPIGEFFDLEKLSRVCAETGRYTFFFSSWPLNMSPSPQTLNLQMSTSESNTSVDWTTATLPTYDDLPPFRNFPGCAWGVWGPEDQLGTINLLTDALVKQSASEEIRFVPLPFLEVLL</sequence>
<dbReference type="Gene3D" id="3.50.30.50">
    <property type="entry name" value="Putative cyclase"/>
    <property type="match status" value="1"/>
</dbReference>
<reference evidence="2" key="1">
    <citation type="submission" date="2023-03" db="EMBL/GenBank/DDBJ databases">
        <title>Massive genome expansion in bonnet fungi (Mycena s.s.) driven by repeated elements and novel gene families across ecological guilds.</title>
        <authorList>
            <consortium name="Lawrence Berkeley National Laboratory"/>
            <person name="Harder C.B."/>
            <person name="Miyauchi S."/>
            <person name="Viragh M."/>
            <person name="Kuo A."/>
            <person name="Thoen E."/>
            <person name="Andreopoulos B."/>
            <person name="Lu D."/>
            <person name="Skrede I."/>
            <person name="Drula E."/>
            <person name="Henrissat B."/>
            <person name="Morin E."/>
            <person name="Kohler A."/>
            <person name="Barry K."/>
            <person name="LaButti K."/>
            <person name="Morin E."/>
            <person name="Salamov A."/>
            <person name="Lipzen A."/>
            <person name="Mereny Z."/>
            <person name="Hegedus B."/>
            <person name="Baldrian P."/>
            <person name="Stursova M."/>
            <person name="Weitz H."/>
            <person name="Taylor A."/>
            <person name="Grigoriev I.V."/>
            <person name="Nagy L.G."/>
            <person name="Martin F."/>
            <person name="Kauserud H."/>
        </authorList>
    </citation>
    <scope>NUCLEOTIDE SEQUENCE</scope>
    <source>
        <strain evidence="2">9144</strain>
    </source>
</reference>
<dbReference type="GO" id="GO:0004061">
    <property type="term" value="F:arylformamidase activity"/>
    <property type="evidence" value="ECO:0007669"/>
    <property type="project" value="InterPro"/>
</dbReference>
<comment type="caution">
    <text evidence="2">The sequence shown here is derived from an EMBL/GenBank/DDBJ whole genome shotgun (WGS) entry which is preliminary data.</text>
</comment>
<evidence type="ECO:0000313" key="2">
    <source>
        <dbReference type="EMBL" id="KAJ7221454.1"/>
    </source>
</evidence>